<feature type="transmembrane region" description="Helical" evidence="2">
    <location>
        <begin position="58"/>
        <end position="80"/>
    </location>
</feature>
<dbReference type="GeneID" id="18916168"/>
<dbReference type="AlphaFoldDB" id="K5X364"/>
<keyword evidence="2" id="KW-0472">Membrane</keyword>
<gene>
    <name evidence="3" type="ORF">PHACADRAFT_254920</name>
</gene>
<dbReference type="HOGENOM" id="CLU_014996_0_0_1"/>
<dbReference type="EMBL" id="JH930471">
    <property type="protein sequence ID" value="EKM57252.1"/>
    <property type="molecule type" value="Genomic_DNA"/>
</dbReference>
<feature type="compositionally biased region" description="Basic and acidic residues" evidence="1">
    <location>
        <begin position="19"/>
        <end position="28"/>
    </location>
</feature>
<evidence type="ECO:0000313" key="3">
    <source>
        <dbReference type="EMBL" id="EKM57252.1"/>
    </source>
</evidence>
<accession>K5X364</accession>
<protein>
    <submittedName>
        <fullName evidence="3">Uncharacterized protein</fullName>
    </submittedName>
</protein>
<dbReference type="InParanoid" id="K5X364"/>
<dbReference type="Proteomes" id="UP000008370">
    <property type="component" value="Unassembled WGS sequence"/>
</dbReference>
<reference evidence="3 4" key="1">
    <citation type="journal article" date="2012" name="BMC Genomics">
        <title>Comparative genomics of the white-rot fungi, Phanerochaete carnosa and P. chrysosporium, to elucidate the genetic basis of the distinct wood types they colonize.</title>
        <authorList>
            <person name="Suzuki H."/>
            <person name="MacDonald J."/>
            <person name="Syed K."/>
            <person name="Salamov A."/>
            <person name="Hori C."/>
            <person name="Aerts A."/>
            <person name="Henrissat B."/>
            <person name="Wiebenga A."/>
            <person name="vanKuyk P.A."/>
            <person name="Barry K."/>
            <person name="Lindquist E."/>
            <person name="LaButti K."/>
            <person name="Lapidus A."/>
            <person name="Lucas S."/>
            <person name="Coutinho P."/>
            <person name="Gong Y."/>
            <person name="Samejima M."/>
            <person name="Mahadevan R."/>
            <person name="Abou-Zaid M."/>
            <person name="de Vries R.P."/>
            <person name="Igarashi K."/>
            <person name="Yadav J.S."/>
            <person name="Grigoriev I.V."/>
            <person name="Master E.R."/>
        </authorList>
    </citation>
    <scope>NUCLEOTIDE SEQUENCE [LARGE SCALE GENOMIC DNA]</scope>
    <source>
        <strain evidence="3 4">HHB-10118-sp</strain>
    </source>
</reference>
<dbReference type="RefSeq" id="XP_007395070.1">
    <property type="nucleotide sequence ID" value="XM_007395008.1"/>
</dbReference>
<name>K5X364_PHACS</name>
<dbReference type="STRING" id="650164.K5X364"/>
<evidence type="ECO:0000256" key="1">
    <source>
        <dbReference type="SAM" id="MobiDB-lite"/>
    </source>
</evidence>
<evidence type="ECO:0000256" key="2">
    <source>
        <dbReference type="SAM" id="Phobius"/>
    </source>
</evidence>
<keyword evidence="2" id="KW-0812">Transmembrane</keyword>
<proteinExistence type="predicted"/>
<organism evidence="3 4">
    <name type="scientific">Phanerochaete carnosa (strain HHB-10118-sp)</name>
    <name type="common">White-rot fungus</name>
    <name type="synonym">Peniophora carnosa</name>
    <dbReference type="NCBI Taxonomy" id="650164"/>
    <lineage>
        <taxon>Eukaryota</taxon>
        <taxon>Fungi</taxon>
        <taxon>Dikarya</taxon>
        <taxon>Basidiomycota</taxon>
        <taxon>Agaricomycotina</taxon>
        <taxon>Agaricomycetes</taxon>
        <taxon>Polyporales</taxon>
        <taxon>Phanerochaetaceae</taxon>
        <taxon>Phanerochaete</taxon>
    </lineage>
</organism>
<dbReference type="OrthoDB" id="10039566at2759"/>
<evidence type="ECO:0000313" key="4">
    <source>
        <dbReference type="Proteomes" id="UP000008370"/>
    </source>
</evidence>
<keyword evidence="4" id="KW-1185">Reference proteome</keyword>
<dbReference type="KEGG" id="pco:PHACADRAFT_254920"/>
<keyword evidence="2" id="KW-1133">Transmembrane helix</keyword>
<sequence>MSSEDVSSGPHAAKGKGRARPEDFDERTPLLASGSGAHHDPEPAAPRRRRLFAKLLSVFLYTLSFCVLFFVIVLLIAYSYGSRASGISSDELIQRALVTRGPDRLDVLNVTGDGGIWVKVRGRVGLDAGGVIGVAAEENESYAKYWWKSIGRWGIEQLDTITVNLSTVDIFSKHDYLAEVVIPPLDLPLTADPPDNDGWLTEVTIPVYIQPTKNITALLRFAHESWRDGTMRVEAHVGRAAVRGGHLNESGWRSALSAVRTDVVSHVSMRVPHLPGLPRPGTHQPLPPASQLVTLTSFKLESNDSQLAVYANATAINPTPENFHYAAGPIPFTIALPAKNSSQQLIPVAAVHTAPFTLTHPNISVSLAGHILPLTMNASAAVSRVLANYVSARDSEVSVSCPLLPGFNVTATFPALRPKPRILRDVTIKNMKIKSGLNGGMLASGTVFARIVLPLGFHVGLNVSRVLPDVLVFDGAVPIQDKSSPAYIGDAPPAPPLPDPLPDRAFGHIRPDDWVPSMSFPIESGEHEGTAVEVYADMVDVPLEILPGRDRQFRNFVGKVIFSANGAVAGVQGVAAVAVDVQGLPLEHGEMELEGLPFRGRVRIGKDTLLL</sequence>
<feature type="region of interest" description="Disordered" evidence="1">
    <location>
        <begin position="1"/>
        <end position="43"/>
    </location>
</feature>